<dbReference type="Proteomes" id="UP000435649">
    <property type="component" value="Unassembled WGS sequence"/>
</dbReference>
<dbReference type="PANTHER" id="PTHR12631:SF10">
    <property type="entry name" value="BETA-XYLOSIDASE-LIKE PROTEIN-RELATED"/>
    <property type="match status" value="1"/>
</dbReference>
<dbReference type="InterPro" id="IPR051923">
    <property type="entry name" value="Glycosyl_Hydrolase_39"/>
</dbReference>
<evidence type="ECO:0000313" key="6">
    <source>
        <dbReference type="EMBL" id="MST98013.1"/>
    </source>
</evidence>
<reference evidence="6 7" key="1">
    <citation type="submission" date="2019-08" db="EMBL/GenBank/DDBJ databases">
        <title>In-depth cultivation of the pig gut microbiome towards novel bacterial diversity and tailored functional studies.</title>
        <authorList>
            <person name="Wylensek D."/>
            <person name="Hitch T.C.A."/>
            <person name="Clavel T."/>
        </authorList>
    </citation>
    <scope>NUCLEOTIDE SEQUENCE [LARGE SCALE GENOMIC DNA]</scope>
    <source>
        <strain evidence="6 7">BBE-744-WT-12</strain>
    </source>
</reference>
<feature type="chain" id="PRO_5032758178" description="GH10 domain-containing protein" evidence="4">
    <location>
        <begin position="25"/>
        <end position="1307"/>
    </location>
</feature>
<evidence type="ECO:0000256" key="3">
    <source>
        <dbReference type="ARBA" id="ARBA00023326"/>
    </source>
</evidence>
<keyword evidence="1" id="KW-0378">Hydrolase</keyword>
<keyword evidence="2" id="KW-0119">Carbohydrate metabolism</keyword>
<dbReference type="GO" id="GO:0000272">
    <property type="term" value="P:polysaccharide catabolic process"/>
    <property type="evidence" value="ECO:0007669"/>
    <property type="project" value="UniProtKB-KW"/>
</dbReference>
<sequence length="1307" mass="143252">MKPNRYQALATFAAAFAIGGQLPAAPVPFDGGVTRVAPGIENKRFETVNGVLPVSWDPKASPYVELAFNRTTALPSFTHATVKMIFKAPAGTPVGRMGLRLLDAKGETFQYSIPVRQAADGTIEAVWQIAPDTEFISWGNNADKKLDQPVRINAVSFDYDRNAAPSEITLSSIEAETENAPAAGLAVALNAGIKKYVPGGGAPANYAYAAGKGVEVNWEPAKSKYIELVFNRPLQLPEFSKVSVTARIEAPAGCPVRSIGLRMTDKSNETFQFSKSVNFAQGGVSEVTWEASAGQWQNSWGGNNDKQLDQPMKVYGFGVDYSQNLPEASFRILSVTAAVSGGEKTVATRPLYAFNLSNSFNRVWGSGQPSLGPGGLLVNDIKGETSFSERMGSLTFFHSRPSVLKLDAALNAGNVKCYWVFRDAANAQIKTAELPLKQGNNQLSFNLTETLAAAKLPVRVERFALVNSGNVPGSVLLTGSTLGVDQPLTEAIDFTVLTGNDIHVLKSGQESALKYMFTNTSNQAGEFNISLDFKSFVGNTHRESFTAKLLPGEIKIFSTEWKPEVLGHWDVTATVSEASAPAMQSKSSRSFAYLVPAGPTPGRAPGFLFSVCTHSGRWSMVDQLREVEAAATCGVKVVRDSIEWGGIQPERGVWNFEKMDFLVNAYETVGIEHQAMFAFTAKWAATPERQASKNWLDWNRGMPELNAWREYVRTMADRYRGRIRFWEVWNEPDLGGFNQMSLEEYVQLQKATYEELAKAVPEAIVMTGGFATMTDHPGKKSPTFHRDYLKLAKGAFKVHAYHEHGSFQQFAQVVDEKFLPMRRETGTEVPWYANETAIHSLNGAERNQAITLFKKLLFAWSRGSIGYTWYDLRNDGYDPVDGEHNYGMVTNDFQPKPVYSAYNMLAGLYRNMKYIRQYDLGANLWAFEFSDGADTLIPAWDESGFGSSLTLVVKSNASAASTVDLMGNEKPQQLLDGMALLTLSPMPETLKLTGAASAEIAGRLLEVSAGGVAIPGHPLRFKVKVFNPLSSDRTFRLALEKFPKSFRPLAPSHEVQVPAGKTAEVEFELEVGNDFKANYGSSESLLVAYTLDGTPWKGNLVVPVNAAVAVPAGDNFNRKPDFVLNDRSQVVSITAADPALNHRVWRDANDLSAKIFLGEANGSFRLRADVTDDRHSQPFDGFNVWKGDNIQFAFQLPGQTGHWEIGLSRLDSGKPEVIVFQTPTGFDPAAVAKACRLVTTREGNVTGYDFTLPGNAAGMTPEMFRNGFRFNLLVNDNDGEGRDGWIHIAPGIGDSKNPDKFPFVVFE</sequence>
<keyword evidence="4" id="KW-0732">Signal</keyword>
<accession>A0A844G4E9</accession>
<feature type="signal peptide" evidence="4">
    <location>
        <begin position="1"/>
        <end position="24"/>
    </location>
</feature>
<proteinExistence type="predicted"/>
<dbReference type="SUPFAM" id="SSF49344">
    <property type="entry name" value="CBD9-like"/>
    <property type="match status" value="1"/>
</dbReference>
<evidence type="ECO:0000259" key="5">
    <source>
        <dbReference type="Pfam" id="PF00331"/>
    </source>
</evidence>
<protein>
    <recommendedName>
        <fullName evidence="5">GH10 domain-containing protein</fullName>
    </recommendedName>
</protein>
<dbReference type="Gene3D" id="3.20.20.80">
    <property type="entry name" value="Glycosidases"/>
    <property type="match status" value="1"/>
</dbReference>
<dbReference type="EMBL" id="VUNS01000014">
    <property type="protein sequence ID" value="MST98013.1"/>
    <property type="molecule type" value="Genomic_DNA"/>
</dbReference>
<comment type="caution">
    <text evidence="6">The sequence shown here is derived from an EMBL/GenBank/DDBJ whole genome shotgun (WGS) entry which is preliminary data.</text>
</comment>
<evidence type="ECO:0000256" key="1">
    <source>
        <dbReference type="ARBA" id="ARBA00022801"/>
    </source>
</evidence>
<evidence type="ECO:0000256" key="4">
    <source>
        <dbReference type="SAM" id="SignalP"/>
    </source>
</evidence>
<evidence type="ECO:0000313" key="7">
    <source>
        <dbReference type="Proteomes" id="UP000435649"/>
    </source>
</evidence>
<dbReference type="RefSeq" id="WP_154419147.1">
    <property type="nucleotide sequence ID" value="NZ_VUNS01000014.1"/>
</dbReference>
<gene>
    <name evidence="6" type="ORF">FYJ85_13285</name>
</gene>
<dbReference type="InterPro" id="IPR001000">
    <property type="entry name" value="GH10_dom"/>
</dbReference>
<dbReference type="CDD" id="cd09621">
    <property type="entry name" value="CBM9_like_5"/>
    <property type="match status" value="1"/>
</dbReference>
<evidence type="ECO:0000256" key="2">
    <source>
        <dbReference type="ARBA" id="ARBA00023277"/>
    </source>
</evidence>
<feature type="domain" description="GH10" evidence="5">
    <location>
        <begin position="629"/>
        <end position="732"/>
    </location>
</feature>
<keyword evidence="7" id="KW-1185">Reference proteome</keyword>
<keyword evidence="3" id="KW-0624">Polysaccharide degradation</keyword>
<dbReference type="GO" id="GO:0004553">
    <property type="term" value="F:hydrolase activity, hydrolyzing O-glycosyl compounds"/>
    <property type="evidence" value="ECO:0007669"/>
    <property type="project" value="InterPro"/>
</dbReference>
<dbReference type="PANTHER" id="PTHR12631">
    <property type="entry name" value="ALPHA-L-IDURONIDASE"/>
    <property type="match status" value="1"/>
</dbReference>
<dbReference type="Pfam" id="PF00331">
    <property type="entry name" value="Glyco_hydro_10"/>
    <property type="match status" value="1"/>
</dbReference>
<dbReference type="Gene3D" id="2.60.40.1190">
    <property type="match status" value="1"/>
</dbReference>
<organism evidence="6 7">
    <name type="scientific">Victivallis lenta</name>
    <dbReference type="NCBI Taxonomy" id="2606640"/>
    <lineage>
        <taxon>Bacteria</taxon>
        <taxon>Pseudomonadati</taxon>
        <taxon>Lentisphaerota</taxon>
        <taxon>Lentisphaeria</taxon>
        <taxon>Victivallales</taxon>
        <taxon>Victivallaceae</taxon>
        <taxon>Victivallis</taxon>
    </lineage>
</organism>
<dbReference type="InterPro" id="IPR017853">
    <property type="entry name" value="GH"/>
</dbReference>
<dbReference type="SUPFAM" id="SSF51445">
    <property type="entry name" value="(Trans)glycosidases"/>
    <property type="match status" value="1"/>
</dbReference>
<name>A0A844G4E9_9BACT</name>